<dbReference type="UniPathway" id="UPA00109">
    <property type="reaction ID" value="UER00182"/>
</dbReference>
<dbReference type="InterPro" id="IPR022953">
    <property type="entry name" value="ATP_PFK"/>
</dbReference>
<feature type="active site" description="Proton acceptor" evidence="15">
    <location>
        <position position="127"/>
    </location>
</feature>
<comment type="pathway">
    <text evidence="4 15">Carbohydrate degradation; glycolysis; D-glyceraldehyde 3-phosphate and glycerone phosphate from D-glucose: step 3/4.</text>
</comment>
<dbReference type="EC" id="2.7.1.11" evidence="15"/>
<dbReference type="GO" id="GO:0042802">
    <property type="term" value="F:identical protein binding"/>
    <property type="evidence" value="ECO:0007669"/>
    <property type="project" value="TreeGrafter"/>
</dbReference>
<feature type="binding site" evidence="15">
    <location>
        <begin position="72"/>
        <end position="73"/>
    </location>
    <ligand>
        <name>ATP</name>
        <dbReference type="ChEBI" id="CHEBI:30616"/>
    </ligand>
</feature>
<dbReference type="EMBL" id="FMYI01000003">
    <property type="protein sequence ID" value="SDB94553.1"/>
    <property type="molecule type" value="Genomic_DNA"/>
</dbReference>
<evidence type="ECO:0000256" key="10">
    <source>
        <dbReference type="ARBA" id="ARBA00022777"/>
    </source>
</evidence>
<dbReference type="STRING" id="1612202.SAMN05421734_10368"/>
<dbReference type="PANTHER" id="PTHR13697:SF4">
    <property type="entry name" value="ATP-DEPENDENT 6-PHOSPHOFRUCTOKINASE"/>
    <property type="match status" value="1"/>
</dbReference>
<sequence>MKKIGVLTSGGDAPGMNAAIRAVVRKGIYHDIEVYGIYNGFQGLMDGKIEKMELGTVGDMIQRGGTMLYSARCEEFKTDAGQNQGIEQLKKFGIEGLIVIGGDGSFQGASKLTAKGYPCIGVPGTIDNDIPGTDFTIGFDTALNTIIESVDKIRDTATSHERTYVIEVMGRDAGDLALWAGLANGAESVIIPERDEPFDSVVERLKRGHNRGKKHSIIMLAEGVGSGIDYGKRIEEETSLETRVTVLGHIQRGGRPTGFDRVLASRLAGKAVDLLRKGEAGKMVGIQNNELVHHDIVDILNKPHELDMKLYQLMSELSI</sequence>
<evidence type="ECO:0000256" key="12">
    <source>
        <dbReference type="ARBA" id="ARBA00022842"/>
    </source>
</evidence>
<dbReference type="Gene3D" id="3.40.50.460">
    <property type="entry name" value="Phosphofructokinase domain"/>
    <property type="match status" value="1"/>
</dbReference>
<comment type="caution">
    <text evidence="15">Lacks conserved residue(s) required for the propagation of feature annotation.</text>
</comment>
<dbReference type="InterPro" id="IPR012828">
    <property type="entry name" value="PFKA_ATP_prok"/>
</dbReference>
<feature type="binding site" description="in other chain" evidence="15">
    <location>
        <begin position="213"/>
        <end position="215"/>
    </location>
    <ligand>
        <name>ADP</name>
        <dbReference type="ChEBI" id="CHEBI:456216"/>
        <note>allosteric activator; ligand shared between dimeric partners</note>
    </ligand>
</feature>
<dbReference type="NCBIfam" id="NF002872">
    <property type="entry name" value="PRK03202.1"/>
    <property type="match status" value="1"/>
</dbReference>
<keyword evidence="12 15" id="KW-0460">Magnesium</keyword>
<evidence type="ECO:0000256" key="14">
    <source>
        <dbReference type="ARBA" id="ARBA00048070"/>
    </source>
</evidence>
<keyword evidence="11 15" id="KW-0067">ATP-binding</keyword>
<evidence type="ECO:0000313" key="17">
    <source>
        <dbReference type="EMBL" id="SDB94553.1"/>
    </source>
</evidence>
<dbReference type="InterPro" id="IPR000023">
    <property type="entry name" value="Phosphofructokinase_dom"/>
</dbReference>
<protein>
    <recommendedName>
        <fullName evidence="15">ATP-dependent 6-phosphofructokinase</fullName>
        <shortName evidence="15">ATP-PFK</shortName>
        <shortName evidence="15">Phosphofructokinase</shortName>
        <ecNumber evidence="15">2.7.1.11</ecNumber>
    </recommendedName>
    <alternativeName>
        <fullName evidence="15">Phosphohexokinase</fullName>
    </alternativeName>
</protein>
<keyword evidence="5 15" id="KW-0963">Cytoplasm</keyword>
<evidence type="ECO:0000256" key="15">
    <source>
        <dbReference type="HAMAP-Rule" id="MF_00339"/>
    </source>
</evidence>
<feature type="binding site" evidence="15">
    <location>
        <begin position="21"/>
        <end position="25"/>
    </location>
    <ligand>
        <name>ADP</name>
        <dbReference type="ChEBI" id="CHEBI:456216"/>
        <note>allosteric activator; ligand shared between dimeric partners</note>
    </ligand>
</feature>
<comment type="catalytic activity">
    <reaction evidence="14 15">
        <text>beta-D-fructose 6-phosphate + ATP = beta-D-fructose 1,6-bisphosphate + ADP + H(+)</text>
        <dbReference type="Rhea" id="RHEA:16109"/>
        <dbReference type="ChEBI" id="CHEBI:15378"/>
        <dbReference type="ChEBI" id="CHEBI:30616"/>
        <dbReference type="ChEBI" id="CHEBI:32966"/>
        <dbReference type="ChEBI" id="CHEBI:57634"/>
        <dbReference type="ChEBI" id="CHEBI:456216"/>
        <dbReference type="EC" id="2.7.1.11"/>
    </reaction>
</comment>
<dbReference type="InterPro" id="IPR012003">
    <property type="entry name" value="ATP_PFK_prok-type"/>
</dbReference>
<dbReference type="GO" id="GO:0048029">
    <property type="term" value="F:monosaccharide binding"/>
    <property type="evidence" value="ECO:0007669"/>
    <property type="project" value="TreeGrafter"/>
</dbReference>
<feature type="binding site" description="in other chain" evidence="15">
    <location>
        <begin position="249"/>
        <end position="252"/>
    </location>
    <ligand>
        <name>substrate</name>
        <note>ligand shared between dimeric partners</note>
    </ligand>
</feature>
<dbReference type="PANTHER" id="PTHR13697">
    <property type="entry name" value="PHOSPHOFRUCTOKINASE"/>
    <property type="match status" value="1"/>
</dbReference>
<keyword evidence="10 15" id="KW-0418">Kinase</keyword>
<dbReference type="FunFam" id="3.40.50.450:FF:000001">
    <property type="entry name" value="ATP-dependent 6-phosphofructokinase"/>
    <property type="match status" value="1"/>
</dbReference>
<dbReference type="InterPro" id="IPR015912">
    <property type="entry name" value="Phosphofructokinase_CS"/>
</dbReference>
<evidence type="ECO:0000313" key="18">
    <source>
        <dbReference type="Proteomes" id="UP000242949"/>
    </source>
</evidence>
<reference evidence="18" key="1">
    <citation type="submission" date="2016-09" db="EMBL/GenBank/DDBJ databases">
        <authorList>
            <person name="Varghese N."/>
            <person name="Submissions S."/>
        </authorList>
    </citation>
    <scope>NUCLEOTIDE SEQUENCE [LARGE SCALE GENOMIC DNA]</scope>
    <source>
        <strain evidence="18">S5</strain>
    </source>
</reference>
<feature type="binding site" evidence="15">
    <location>
        <position position="243"/>
    </location>
    <ligand>
        <name>substrate</name>
        <note>ligand shared between dimeric partners</note>
    </ligand>
</feature>
<dbReference type="AlphaFoldDB" id="A0A1G6HK67"/>
<keyword evidence="9 15" id="KW-0547">Nucleotide-binding</keyword>
<dbReference type="Gene3D" id="3.40.50.450">
    <property type="match status" value="1"/>
</dbReference>
<dbReference type="GO" id="GO:0006002">
    <property type="term" value="P:fructose 6-phosphate metabolic process"/>
    <property type="evidence" value="ECO:0007669"/>
    <property type="project" value="UniProtKB-UniRule"/>
</dbReference>
<feature type="binding site" evidence="15">
    <location>
        <position position="11"/>
    </location>
    <ligand>
        <name>ATP</name>
        <dbReference type="ChEBI" id="CHEBI:30616"/>
    </ligand>
</feature>
<evidence type="ECO:0000256" key="6">
    <source>
        <dbReference type="ARBA" id="ARBA00022533"/>
    </source>
</evidence>
<evidence type="ECO:0000256" key="11">
    <source>
        <dbReference type="ARBA" id="ARBA00022840"/>
    </source>
</evidence>
<accession>A0A1G6HK67</accession>
<feature type="binding site" description="in other chain" evidence="15">
    <location>
        <begin position="125"/>
        <end position="127"/>
    </location>
    <ligand>
        <name>substrate</name>
        <note>ligand shared between dimeric partners</note>
    </ligand>
</feature>
<dbReference type="InterPro" id="IPR035966">
    <property type="entry name" value="PKF_sf"/>
</dbReference>
<comment type="function">
    <text evidence="2 15">Catalyzes the phosphorylation of D-fructose 6-phosphate to fructose 1,6-bisphosphate by ATP, the first committing step of glycolysis.</text>
</comment>
<evidence type="ECO:0000256" key="13">
    <source>
        <dbReference type="ARBA" id="ARBA00023152"/>
    </source>
</evidence>
<dbReference type="GO" id="GO:0046872">
    <property type="term" value="F:metal ion binding"/>
    <property type="evidence" value="ECO:0007669"/>
    <property type="project" value="UniProtKB-KW"/>
</dbReference>
<feature type="binding site" evidence="15">
    <location>
        <position position="103"/>
    </location>
    <ligand>
        <name>Mg(2+)</name>
        <dbReference type="ChEBI" id="CHEBI:18420"/>
        <note>catalytic</note>
    </ligand>
</feature>
<dbReference type="Proteomes" id="UP000242949">
    <property type="component" value="Unassembled WGS sequence"/>
</dbReference>
<comment type="subcellular location">
    <subcellularLocation>
        <location evidence="3 15">Cytoplasm</location>
    </subcellularLocation>
</comment>
<dbReference type="GO" id="GO:0070095">
    <property type="term" value="F:fructose-6-phosphate binding"/>
    <property type="evidence" value="ECO:0007669"/>
    <property type="project" value="TreeGrafter"/>
</dbReference>
<evidence type="ECO:0000256" key="3">
    <source>
        <dbReference type="ARBA" id="ARBA00004496"/>
    </source>
</evidence>
<dbReference type="NCBIfam" id="TIGR02482">
    <property type="entry name" value="PFKA_ATP"/>
    <property type="match status" value="1"/>
</dbReference>
<dbReference type="GO" id="GO:0003872">
    <property type="term" value="F:6-phosphofructokinase activity"/>
    <property type="evidence" value="ECO:0007669"/>
    <property type="project" value="UniProtKB-UniRule"/>
</dbReference>
<gene>
    <name evidence="15" type="primary">pfkA</name>
    <name evidence="17" type="ORF">SAMN05421734_10368</name>
</gene>
<evidence type="ECO:0000256" key="4">
    <source>
        <dbReference type="ARBA" id="ARBA00004679"/>
    </source>
</evidence>
<name>A0A1G6HK67_9BACI</name>
<comment type="subunit">
    <text evidence="15">Homotetramer.</text>
</comment>
<dbReference type="GO" id="GO:0030388">
    <property type="term" value="P:fructose 1,6-bisphosphate metabolic process"/>
    <property type="evidence" value="ECO:0007669"/>
    <property type="project" value="TreeGrafter"/>
</dbReference>
<dbReference type="SUPFAM" id="SSF53784">
    <property type="entry name" value="Phosphofructokinase"/>
    <property type="match status" value="1"/>
</dbReference>
<evidence type="ECO:0000256" key="5">
    <source>
        <dbReference type="ARBA" id="ARBA00022490"/>
    </source>
</evidence>
<dbReference type="RefSeq" id="WP_090794799.1">
    <property type="nucleotide sequence ID" value="NZ_FMYI01000003.1"/>
</dbReference>
<dbReference type="OrthoDB" id="9802503at2"/>
<evidence type="ECO:0000256" key="8">
    <source>
        <dbReference type="ARBA" id="ARBA00022723"/>
    </source>
</evidence>
<dbReference type="GO" id="GO:0005524">
    <property type="term" value="F:ATP binding"/>
    <property type="evidence" value="ECO:0007669"/>
    <property type="project" value="UniProtKB-UniRule"/>
</dbReference>
<comment type="similarity">
    <text evidence="15">Belongs to the phosphofructokinase type A (PFKA) family. ATP-dependent PFK group I subfamily. Prokaryotic clade 'B1' sub-subfamily.</text>
</comment>
<evidence type="ECO:0000256" key="7">
    <source>
        <dbReference type="ARBA" id="ARBA00022679"/>
    </source>
</evidence>
<dbReference type="PIRSF" id="PIRSF000532">
    <property type="entry name" value="ATP_PFK_prok"/>
    <property type="match status" value="1"/>
</dbReference>
<feature type="binding site" evidence="15">
    <location>
        <position position="162"/>
    </location>
    <ligand>
        <name>substrate</name>
        <note>ligand shared between dimeric partners</note>
    </ligand>
</feature>
<feature type="binding site" description="in other chain" evidence="15">
    <location>
        <position position="211"/>
    </location>
    <ligand>
        <name>ADP</name>
        <dbReference type="ChEBI" id="CHEBI:456216"/>
        <note>allosteric activator; ligand shared between dimeric partners</note>
    </ligand>
</feature>
<dbReference type="PRINTS" id="PR00476">
    <property type="entry name" value="PHFRCTKINASE"/>
</dbReference>
<evidence type="ECO:0000256" key="2">
    <source>
        <dbReference type="ARBA" id="ARBA00002659"/>
    </source>
</evidence>
<dbReference type="PROSITE" id="PS00433">
    <property type="entry name" value="PHOSPHOFRUCTOKINASE"/>
    <property type="match status" value="1"/>
</dbReference>
<proteinExistence type="inferred from homology"/>
<dbReference type="GO" id="GO:0005945">
    <property type="term" value="C:6-phosphofructokinase complex"/>
    <property type="evidence" value="ECO:0007669"/>
    <property type="project" value="TreeGrafter"/>
</dbReference>
<keyword evidence="6 15" id="KW-0021">Allosteric enzyme</keyword>
<keyword evidence="18" id="KW-1185">Reference proteome</keyword>
<comment type="activity regulation">
    <text evidence="15">Allosterically activated by ADP and other diphosphonucleosides, and allosterically inhibited by phosphoenolpyruvate.</text>
</comment>
<feature type="binding site" description="in other chain" evidence="15">
    <location>
        <position position="222"/>
    </location>
    <ligand>
        <name>substrate</name>
        <note>ligand shared between dimeric partners</note>
    </ligand>
</feature>
<dbReference type="GO" id="GO:0016208">
    <property type="term" value="F:AMP binding"/>
    <property type="evidence" value="ECO:0007669"/>
    <property type="project" value="TreeGrafter"/>
</dbReference>
<keyword evidence="7 15" id="KW-0808">Transferase</keyword>
<feature type="binding site" evidence="15">
    <location>
        <begin position="102"/>
        <end position="105"/>
    </location>
    <ligand>
        <name>ATP</name>
        <dbReference type="ChEBI" id="CHEBI:30616"/>
    </ligand>
</feature>
<evidence type="ECO:0000256" key="9">
    <source>
        <dbReference type="ARBA" id="ARBA00022741"/>
    </source>
</evidence>
<feature type="binding site" description="in other chain" evidence="15">
    <location>
        <begin position="185"/>
        <end position="187"/>
    </location>
    <ligand>
        <name>ADP</name>
        <dbReference type="ChEBI" id="CHEBI:456216"/>
        <note>allosteric activator; ligand shared between dimeric partners</note>
    </ligand>
</feature>
<dbReference type="FunFam" id="3.40.50.460:FF:000002">
    <property type="entry name" value="ATP-dependent 6-phosphofructokinase"/>
    <property type="match status" value="1"/>
</dbReference>
<feature type="binding site" description="in other chain" evidence="15">
    <location>
        <position position="154"/>
    </location>
    <ligand>
        <name>ADP</name>
        <dbReference type="ChEBI" id="CHEBI:456216"/>
        <note>allosteric activator; ligand shared between dimeric partners</note>
    </ligand>
</feature>
<dbReference type="HAMAP" id="MF_00339">
    <property type="entry name" value="Phosphofructokinase_I_B1"/>
    <property type="match status" value="1"/>
</dbReference>
<evidence type="ECO:0000259" key="16">
    <source>
        <dbReference type="Pfam" id="PF00365"/>
    </source>
</evidence>
<comment type="cofactor">
    <cofactor evidence="1 15">
        <name>Mg(2+)</name>
        <dbReference type="ChEBI" id="CHEBI:18420"/>
    </cofactor>
</comment>
<dbReference type="Pfam" id="PF00365">
    <property type="entry name" value="PFK"/>
    <property type="match status" value="1"/>
</dbReference>
<evidence type="ECO:0000256" key="1">
    <source>
        <dbReference type="ARBA" id="ARBA00001946"/>
    </source>
</evidence>
<feature type="domain" description="Phosphofructokinase" evidence="16">
    <location>
        <begin position="3"/>
        <end position="275"/>
    </location>
</feature>
<dbReference type="GO" id="GO:0061621">
    <property type="term" value="P:canonical glycolysis"/>
    <property type="evidence" value="ECO:0007669"/>
    <property type="project" value="TreeGrafter"/>
</dbReference>
<keyword evidence="8 15" id="KW-0479">Metal-binding</keyword>
<feature type="binding site" description="in other chain" evidence="15">
    <location>
        <begin position="169"/>
        <end position="171"/>
    </location>
    <ligand>
        <name>substrate</name>
        <note>ligand shared between dimeric partners</note>
    </ligand>
</feature>
<keyword evidence="13 15" id="KW-0324">Glycolysis</keyword>
<organism evidence="17 18">
    <name type="scientific">Pelagirhabdus alkalitolerans</name>
    <dbReference type="NCBI Taxonomy" id="1612202"/>
    <lineage>
        <taxon>Bacteria</taxon>
        <taxon>Bacillati</taxon>
        <taxon>Bacillota</taxon>
        <taxon>Bacilli</taxon>
        <taxon>Bacillales</taxon>
        <taxon>Bacillaceae</taxon>
        <taxon>Pelagirhabdus</taxon>
    </lineage>
</organism>